<protein>
    <submittedName>
        <fullName evidence="3">Uncharacterized protein</fullName>
    </submittedName>
</protein>
<dbReference type="AlphaFoldDB" id="A0A914Z480"/>
<sequence>MTMSSFGPLLMAAVSAHLTMRRCRLGHLALSGPGGADWSGCTRFPEIVESVPYPVQAYWPGFAFALGFGWFIAGAFADCHAARGR</sequence>
<organism evidence="2 3">
    <name type="scientific">Panagrolaimus superbus</name>
    <dbReference type="NCBI Taxonomy" id="310955"/>
    <lineage>
        <taxon>Eukaryota</taxon>
        <taxon>Metazoa</taxon>
        <taxon>Ecdysozoa</taxon>
        <taxon>Nematoda</taxon>
        <taxon>Chromadorea</taxon>
        <taxon>Rhabditida</taxon>
        <taxon>Tylenchina</taxon>
        <taxon>Panagrolaimomorpha</taxon>
        <taxon>Panagrolaimoidea</taxon>
        <taxon>Panagrolaimidae</taxon>
        <taxon>Panagrolaimus</taxon>
    </lineage>
</organism>
<evidence type="ECO:0000256" key="1">
    <source>
        <dbReference type="SAM" id="Phobius"/>
    </source>
</evidence>
<keyword evidence="1" id="KW-0812">Transmembrane</keyword>
<evidence type="ECO:0000313" key="3">
    <source>
        <dbReference type="WBParaSite" id="PSU_v2.g6808.t1"/>
    </source>
</evidence>
<evidence type="ECO:0000313" key="2">
    <source>
        <dbReference type="Proteomes" id="UP000887577"/>
    </source>
</evidence>
<dbReference type="Proteomes" id="UP000887577">
    <property type="component" value="Unplaced"/>
</dbReference>
<name>A0A914Z480_9BILA</name>
<dbReference type="WBParaSite" id="PSU_v2.g6808.t1">
    <property type="protein sequence ID" value="PSU_v2.g6808.t1"/>
    <property type="gene ID" value="PSU_v2.g6808"/>
</dbReference>
<keyword evidence="2" id="KW-1185">Reference proteome</keyword>
<accession>A0A914Z480</accession>
<keyword evidence="1" id="KW-1133">Transmembrane helix</keyword>
<proteinExistence type="predicted"/>
<feature type="transmembrane region" description="Helical" evidence="1">
    <location>
        <begin position="57"/>
        <end position="77"/>
    </location>
</feature>
<reference evidence="3" key="1">
    <citation type="submission" date="2022-11" db="UniProtKB">
        <authorList>
            <consortium name="WormBaseParasite"/>
        </authorList>
    </citation>
    <scope>IDENTIFICATION</scope>
</reference>
<keyword evidence="1" id="KW-0472">Membrane</keyword>